<sequence>MNVDRTRSPWTINELLFIILSHLDDRSLSKVVTVCKQWSEIALDILWRDVVDLRRLLSILAPFTRKSQKSTFSQGLAAVYVFGRKPQASDWQRFQRYALRVRRILYNQRPTLKARRRHLSASVFEDIATTCPTPEVFPNLHSLTWCYCTPDRQPLSLVFMHEKVKHLSLQLYRSQIIPLSPYLEQVVARSPSVTHLELRSDSPMSDLEDDLVPFLRGMQALQELLVPMYCLTSRVISALSELANLSAVGFAKPAELGNGDREDVVQFAPTCGEDAFPSLRRLCFSSHIPDAIRFLTGDFSHLTKLYVHTIAIAATQDVREFFVTVQDRCHDLQEFFVDFIIGPDSPLIFPATPAHQRPNVDTFRPLFSCRRLRKFEFRWDLPLNLTDQDAEELASNWASLEVLLLNCEPVPLAEAGGPHLSLRALLPFARHCPDLRHLGLYVNATAPYLAHFMAQPQPVVPFSRLEKLTIGLSAIDHAEPAALFLSQLLPLGCEIIAGLRWPDAYGIALDTAGIVDELRAKMTEWWDGGEEEARLPGTRGPGLAQLPWFDTVMTLSPFTCPLRSPSFSPSFVRQ</sequence>
<gene>
    <name evidence="2" type="ORF">A0H81_06681</name>
</gene>
<reference evidence="2 3" key="1">
    <citation type="submission" date="2016-03" db="EMBL/GenBank/DDBJ databases">
        <title>Whole genome sequencing of Grifola frondosa 9006-11.</title>
        <authorList>
            <person name="Min B."/>
            <person name="Park H."/>
            <person name="Kim J.-G."/>
            <person name="Cho H."/>
            <person name="Oh Y.-L."/>
            <person name="Kong W.-S."/>
            <person name="Choi I.-G."/>
        </authorList>
    </citation>
    <scope>NUCLEOTIDE SEQUENCE [LARGE SCALE GENOMIC DNA]</scope>
    <source>
        <strain evidence="2 3">9006-11</strain>
    </source>
</reference>
<dbReference type="STRING" id="5627.A0A1C7M722"/>
<evidence type="ECO:0000259" key="1">
    <source>
        <dbReference type="Pfam" id="PF12937"/>
    </source>
</evidence>
<dbReference type="Proteomes" id="UP000092993">
    <property type="component" value="Unassembled WGS sequence"/>
</dbReference>
<dbReference type="EMBL" id="LUGG01000007">
    <property type="protein sequence ID" value="OBZ72753.1"/>
    <property type="molecule type" value="Genomic_DNA"/>
</dbReference>
<protein>
    <recommendedName>
        <fullName evidence="1">F-box domain-containing protein</fullName>
    </recommendedName>
</protein>
<keyword evidence="3" id="KW-1185">Reference proteome</keyword>
<dbReference type="OrthoDB" id="2447803at2759"/>
<comment type="caution">
    <text evidence="2">The sequence shown here is derived from an EMBL/GenBank/DDBJ whole genome shotgun (WGS) entry which is preliminary data.</text>
</comment>
<dbReference type="GO" id="GO:0019005">
    <property type="term" value="C:SCF ubiquitin ligase complex"/>
    <property type="evidence" value="ECO:0007669"/>
    <property type="project" value="TreeGrafter"/>
</dbReference>
<evidence type="ECO:0000313" key="3">
    <source>
        <dbReference type="Proteomes" id="UP000092993"/>
    </source>
</evidence>
<dbReference type="Gene3D" id="3.80.10.10">
    <property type="entry name" value="Ribonuclease Inhibitor"/>
    <property type="match status" value="1"/>
</dbReference>
<dbReference type="PANTHER" id="PTHR16134:SF150">
    <property type="entry name" value="F-BOX_LRR-REPEAT PROTEIN 6-LIKE PROTEIN"/>
    <property type="match status" value="1"/>
</dbReference>
<dbReference type="PANTHER" id="PTHR16134">
    <property type="entry name" value="F-BOX/TPR REPEAT PROTEIN POF3"/>
    <property type="match status" value="1"/>
</dbReference>
<dbReference type="InterPro" id="IPR036047">
    <property type="entry name" value="F-box-like_dom_sf"/>
</dbReference>
<dbReference type="OMA" id="FEFRWDY"/>
<organism evidence="2 3">
    <name type="scientific">Grifola frondosa</name>
    <name type="common">Maitake</name>
    <name type="synonym">Polyporus frondosus</name>
    <dbReference type="NCBI Taxonomy" id="5627"/>
    <lineage>
        <taxon>Eukaryota</taxon>
        <taxon>Fungi</taxon>
        <taxon>Dikarya</taxon>
        <taxon>Basidiomycota</taxon>
        <taxon>Agaricomycotina</taxon>
        <taxon>Agaricomycetes</taxon>
        <taxon>Polyporales</taxon>
        <taxon>Grifolaceae</taxon>
        <taxon>Grifola</taxon>
    </lineage>
</organism>
<proteinExistence type="predicted"/>
<dbReference type="GO" id="GO:0031146">
    <property type="term" value="P:SCF-dependent proteasomal ubiquitin-dependent protein catabolic process"/>
    <property type="evidence" value="ECO:0007669"/>
    <property type="project" value="TreeGrafter"/>
</dbReference>
<dbReference type="Pfam" id="PF12937">
    <property type="entry name" value="F-box-like"/>
    <property type="match status" value="1"/>
</dbReference>
<dbReference type="InterPro" id="IPR001810">
    <property type="entry name" value="F-box_dom"/>
</dbReference>
<dbReference type="InterPro" id="IPR032675">
    <property type="entry name" value="LRR_dom_sf"/>
</dbReference>
<dbReference type="SUPFAM" id="SSF52047">
    <property type="entry name" value="RNI-like"/>
    <property type="match status" value="1"/>
</dbReference>
<accession>A0A1C7M722</accession>
<feature type="domain" description="F-box" evidence="1">
    <location>
        <begin position="13"/>
        <end position="50"/>
    </location>
</feature>
<dbReference type="SUPFAM" id="SSF81383">
    <property type="entry name" value="F-box domain"/>
    <property type="match status" value="1"/>
</dbReference>
<dbReference type="AlphaFoldDB" id="A0A1C7M722"/>
<evidence type="ECO:0000313" key="2">
    <source>
        <dbReference type="EMBL" id="OBZ72753.1"/>
    </source>
</evidence>
<name>A0A1C7M722_GRIFR</name>
<dbReference type="Gene3D" id="1.20.1280.50">
    <property type="match status" value="1"/>
</dbReference>